<dbReference type="PROSITE" id="PS51257">
    <property type="entry name" value="PROKAR_LIPOPROTEIN"/>
    <property type="match status" value="1"/>
</dbReference>
<evidence type="ECO:0000313" key="1">
    <source>
        <dbReference type="EMBL" id="AZG72789.1"/>
    </source>
</evidence>
<dbReference type="AlphaFoldDB" id="A0A3G8LTA9"/>
<organism evidence="1 2">
    <name type="scientific">Shewanella livingstonensis</name>
    <dbReference type="NCBI Taxonomy" id="150120"/>
    <lineage>
        <taxon>Bacteria</taxon>
        <taxon>Pseudomonadati</taxon>
        <taxon>Pseudomonadota</taxon>
        <taxon>Gammaproteobacteria</taxon>
        <taxon>Alteromonadales</taxon>
        <taxon>Shewanellaceae</taxon>
        <taxon>Shewanella</taxon>
    </lineage>
</organism>
<sequence length="119" mass="13752">MKSILKMLSVTFLFLIFSMGCIPKSSANKDEINGKWQLTEVQYEDDSSNFLDGGNFVVIEDTRIIEIFSKQGRKAYSYYRENNILYVTSGDEVIEWKIQSLDSLNLHLKTPIGVYILKR</sequence>
<dbReference type="EMBL" id="CP034015">
    <property type="protein sequence ID" value="AZG72789.1"/>
    <property type="molecule type" value="Genomic_DNA"/>
</dbReference>
<reference evidence="2" key="1">
    <citation type="submission" date="2018-11" db="EMBL/GenBank/DDBJ databases">
        <title>Shewanella sp. M2.</title>
        <authorList>
            <person name="Hwang Y.J."/>
            <person name="Hwang C.Y."/>
        </authorList>
    </citation>
    <scope>NUCLEOTIDE SEQUENCE [LARGE SCALE GENOMIC DNA]</scope>
    <source>
        <strain evidence="2">LMG 19866</strain>
    </source>
</reference>
<dbReference type="Proteomes" id="UP000278035">
    <property type="component" value="Chromosome"/>
</dbReference>
<keyword evidence="2" id="KW-1185">Reference proteome</keyword>
<dbReference type="OrthoDB" id="6315721at2"/>
<accession>A0A3G8LTA9</accession>
<name>A0A3G8LTA9_9GAMM</name>
<dbReference type="RefSeq" id="WP_124730359.1">
    <property type="nucleotide sequence ID" value="NZ_CBCSKC010000010.1"/>
</dbReference>
<dbReference type="KEGG" id="slj:EGC82_08415"/>
<gene>
    <name evidence="1" type="ORF">EGC82_08415</name>
</gene>
<protein>
    <submittedName>
        <fullName evidence="1">Uncharacterized protein</fullName>
    </submittedName>
</protein>
<evidence type="ECO:0000313" key="2">
    <source>
        <dbReference type="Proteomes" id="UP000278035"/>
    </source>
</evidence>
<proteinExistence type="predicted"/>